<sequence>MDTCVSEIEPRPTPHRPVLPEAVADALVSWRARLDATPTRHGHPEPYPSAGRPGTARPATACSLAAGEMPARMTDWQAAVDDVRTRAPLDGGLRLELAPGADLGRLARPITAEHQCCPFLAFVPTVDDRGRELEVRAPAVAQELVASLVGAPDPAPDP</sequence>
<dbReference type="OrthoDB" id="9802039at2"/>
<evidence type="ECO:0000313" key="2">
    <source>
        <dbReference type="EMBL" id="SHN50972.1"/>
    </source>
</evidence>
<evidence type="ECO:0000256" key="1">
    <source>
        <dbReference type="SAM" id="MobiDB-lite"/>
    </source>
</evidence>
<dbReference type="Proteomes" id="UP000184428">
    <property type="component" value="Unassembled WGS sequence"/>
</dbReference>
<feature type="region of interest" description="Disordered" evidence="1">
    <location>
        <begin position="36"/>
        <end position="58"/>
    </location>
</feature>
<organism evidence="2 3">
    <name type="scientific">Geodermatophilus obscurus</name>
    <dbReference type="NCBI Taxonomy" id="1861"/>
    <lineage>
        <taxon>Bacteria</taxon>
        <taxon>Bacillati</taxon>
        <taxon>Actinomycetota</taxon>
        <taxon>Actinomycetes</taxon>
        <taxon>Geodermatophilales</taxon>
        <taxon>Geodermatophilaceae</taxon>
        <taxon>Geodermatophilus</taxon>
    </lineage>
</organism>
<dbReference type="RefSeq" id="WP_072911857.1">
    <property type="nucleotide sequence ID" value="NZ_FRDM01000001.1"/>
</dbReference>
<dbReference type="AlphaFoldDB" id="A0A1M7RY28"/>
<accession>A0A1M7RY28</accession>
<proteinExistence type="predicted"/>
<gene>
    <name evidence="2" type="ORF">SAMN05660350_00239</name>
</gene>
<evidence type="ECO:0000313" key="3">
    <source>
        <dbReference type="Proteomes" id="UP000184428"/>
    </source>
</evidence>
<reference evidence="2 3" key="1">
    <citation type="submission" date="2016-12" db="EMBL/GenBank/DDBJ databases">
        <authorList>
            <person name="Song W.-J."/>
            <person name="Kurnit D.M."/>
        </authorList>
    </citation>
    <scope>NUCLEOTIDE SEQUENCE [LARGE SCALE GENOMIC DNA]</scope>
    <source>
        <strain evidence="2 3">DSM 43162</strain>
    </source>
</reference>
<dbReference type="EMBL" id="FRDM01000001">
    <property type="protein sequence ID" value="SHN50972.1"/>
    <property type="molecule type" value="Genomic_DNA"/>
</dbReference>
<protein>
    <submittedName>
        <fullName evidence="2">Uncharacterized protein</fullName>
    </submittedName>
</protein>
<name>A0A1M7RY28_9ACTN</name>